<proteinExistence type="predicted"/>
<dbReference type="RefSeq" id="WP_160449560.1">
    <property type="nucleotide sequence ID" value="NZ_WTQH01000005.1"/>
</dbReference>
<organism evidence="1 2">
    <name type="scientific">Escherichia coli</name>
    <dbReference type="NCBI Taxonomy" id="562"/>
    <lineage>
        <taxon>Bacteria</taxon>
        <taxon>Pseudomonadati</taxon>
        <taxon>Pseudomonadota</taxon>
        <taxon>Gammaproteobacteria</taxon>
        <taxon>Enterobacterales</taxon>
        <taxon>Enterobacteriaceae</taxon>
        <taxon>Escherichia</taxon>
    </lineage>
</organism>
<comment type="caution">
    <text evidence="1">The sequence shown here is derived from an EMBL/GenBank/DDBJ whole genome shotgun (WGS) entry which is preliminary data.</text>
</comment>
<dbReference type="AlphaFoldDB" id="A0A6D0JAB5"/>
<name>A0A6D0JAB5_ECOLX</name>
<reference evidence="1 2" key="1">
    <citation type="submission" date="2019-12" db="EMBL/GenBank/DDBJ databases">
        <title>Enteriobacteria Tanzani isolates_8377-8380.</title>
        <authorList>
            <person name="Subbiah M."/>
            <person name="Call D."/>
        </authorList>
    </citation>
    <scope>NUCLEOTIDE SEQUENCE [LARGE SCALE GENOMIC DNA]</scope>
    <source>
        <strain evidence="1 2">8379wE6</strain>
    </source>
</reference>
<evidence type="ECO:0000313" key="2">
    <source>
        <dbReference type="Proteomes" id="UP000436482"/>
    </source>
</evidence>
<accession>A0A6D0JAB5</accession>
<gene>
    <name evidence="1" type="ORF">GP979_07365</name>
</gene>
<dbReference type="Proteomes" id="UP000436482">
    <property type="component" value="Unassembled WGS sequence"/>
</dbReference>
<sequence length="466" mass="52983">MSLLGGDSAIYVRLKKTINLINIYHYYTGCFAMTAEIVVINNTGIALAADSAVTTEHNRLVKINNSAEKLFELSKHHPVGIMIYNNATLGGAPWELIIKSYRKQLGKTSFPTIKEYVNDFVKFINGNSDLITNEMREACVINLVVDNLKGLMRYINDNNVVNYLTMNPAVELDNVIFQNIVKQAFDLEIGILRNNLFFEGFDTEEFNDALAYIQDLISPYISSIIVLDNCENIQQELMEKVILYSTCLIFKVHASRTYSGIVITGYGEEEYYPSICTLHIYGIFKNKLMIHNIDDKSHNKVTNMGFVIPFAQEDEVVTFIDGCNPNIINFNRTLTEEVFDRLNHYVSSNIFPAMNNGALANHFSSEIEELKNVLLQDHDTKLESYIVNNHTNKMISMLQSLGKADLAYMAESLVNITAFKRKVSHDYETVGGPVDVAVISKVDGFVWVNRKHYFPKELNSNYFNRQ</sequence>
<evidence type="ECO:0000313" key="1">
    <source>
        <dbReference type="EMBL" id="MWR88132.1"/>
    </source>
</evidence>
<protein>
    <submittedName>
        <fullName evidence="1">Uncharacterized protein</fullName>
    </submittedName>
</protein>
<dbReference type="EMBL" id="WTQQ01000064">
    <property type="protein sequence ID" value="MWR88132.1"/>
    <property type="molecule type" value="Genomic_DNA"/>
</dbReference>